<protein>
    <submittedName>
        <fullName evidence="4">DNA mismatch repair protein MutT</fullName>
    </submittedName>
</protein>
<organism evidence="4 5">
    <name type="scientific">Candidatus Roizmanbacteria bacterium CG22_combo_CG10-13_8_21_14_all_38_20</name>
    <dbReference type="NCBI Taxonomy" id="1974862"/>
    <lineage>
        <taxon>Bacteria</taxon>
        <taxon>Candidatus Roizmaniibacteriota</taxon>
    </lineage>
</organism>
<dbReference type="PROSITE" id="PS51462">
    <property type="entry name" value="NUDIX"/>
    <property type="match status" value="1"/>
</dbReference>
<dbReference type="Proteomes" id="UP000231246">
    <property type="component" value="Unassembled WGS sequence"/>
</dbReference>
<dbReference type="GO" id="GO:0006203">
    <property type="term" value="P:dGTP catabolic process"/>
    <property type="evidence" value="ECO:0007669"/>
    <property type="project" value="TreeGrafter"/>
</dbReference>
<comment type="caution">
    <text evidence="4">The sequence shown here is derived from an EMBL/GenBank/DDBJ whole genome shotgun (WGS) entry which is preliminary data.</text>
</comment>
<dbReference type="InterPro" id="IPR020084">
    <property type="entry name" value="NUDIX_hydrolase_CS"/>
</dbReference>
<dbReference type="Gene3D" id="3.90.79.10">
    <property type="entry name" value="Nucleoside Triphosphate Pyrophosphohydrolase"/>
    <property type="match status" value="1"/>
</dbReference>
<dbReference type="PRINTS" id="PR00502">
    <property type="entry name" value="NUDIXFAMILY"/>
</dbReference>
<reference evidence="4 5" key="1">
    <citation type="submission" date="2017-09" db="EMBL/GenBank/DDBJ databases">
        <title>Depth-based differentiation of microbial function through sediment-hosted aquifers and enrichment of novel symbionts in the deep terrestrial subsurface.</title>
        <authorList>
            <person name="Probst A.J."/>
            <person name="Ladd B."/>
            <person name="Jarett J.K."/>
            <person name="Geller-Mcgrath D.E."/>
            <person name="Sieber C.M."/>
            <person name="Emerson J.B."/>
            <person name="Anantharaman K."/>
            <person name="Thomas B.C."/>
            <person name="Malmstrom R."/>
            <person name="Stieglmeier M."/>
            <person name="Klingl A."/>
            <person name="Woyke T."/>
            <person name="Ryan C.M."/>
            <person name="Banfield J.F."/>
        </authorList>
    </citation>
    <scope>NUCLEOTIDE SEQUENCE [LARGE SCALE GENOMIC DNA]</scope>
    <source>
        <strain evidence="4">CG22_combo_CG10-13_8_21_14_all_38_20</strain>
    </source>
</reference>
<dbReference type="PANTHER" id="PTHR16099:SF5">
    <property type="entry name" value="NUCLEOTIDE TRIPHOSPHATE DIPHOSPHATASE NUDT15"/>
    <property type="match status" value="1"/>
</dbReference>
<dbReference type="InterPro" id="IPR020476">
    <property type="entry name" value="Nudix_hydrolase"/>
</dbReference>
<evidence type="ECO:0000256" key="2">
    <source>
        <dbReference type="RuleBase" id="RU003476"/>
    </source>
</evidence>
<dbReference type="InterPro" id="IPR015797">
    <property type="entry name" value="NUDIX_hydrolase-like_dom_sf"/>
</dbReference>
<evidence type="ECO:0000259" key="3">
    <source>
        <dbReference type="PROSITE" id="PS51462"/>
    </source>
</evidence>
<evidence type="ECO:0000313" key="5">
    <source>
        <dbReference type="Proteomes" id="UP000231246"/>
    </source>
</evidence>
<feature type="domain" description="Nudix hydrolase" evidence="3">
    <location>
        <begin position="14"/>
        <end position="146"/>
    </location>
</feature>
<accession>A0A2H0BVA3</accession>
<name>A0A2H0BVA3_9BACT</name>
<dbReference type="GO" id="GO:0035539">
    <property type="term" value="F:8-oxo-7,8-dihydrodeoxyguanosine triphosphate pyrophosphatase activity"/>
    <property type="evidence" value="ECO:0007669"/>
    <property type="project" value="TreeGrafter"/>
</dbReference>
<dbReference type="InterPro" id="IPR000086">
    <property type="entry name" value="NUDIX_hydrolase_dom"/>
</dbReference>
<dbReference type="SUPFAM" id="SSF55811">
    <property type="entry name" value="Nudix"/>
    <property type="match status" value="1"/>
</dbReference>
<proteinExistence type="inferred from homology"/>
<dbReference type="PROSITE" id="PS00893">
    <property type="entry name" value="NUDIX_BOX"/>
    <property type="match status" value="1"/>
</dbReference>
<dbReference type="GO" id="GO:0005829">
    <property type="term" value="C:cytosol"/>
    <property type="evidence" value="ECO:0007669"/>
    <property type="project" value="TreeGrafter"/>
</dbReference>
<dbReference type="Pfam" id="PF00293">
    <property type="entry name" value="NUDIX"/>
    <property type="match status" value="1"/>
</dbReference>
<comment type="similarity">
    <text evidence="2">Belongs to the Nudix hydrolase family.</text>
</comment>
<gene>
    <name evidence="4" type="ORF">COW99_03105</name>
</gene>
<dbReference type="AlphaFoldDB" id="A0A2H0BVA3"/>
<keyword evidence="1 2" id="KW-0378">Hydrolase</keyword>
<dbReference type="PANTHER" id="PTHR16099">
    <property type="entry name" value="8-OXO-DGTP DIPHOSPHATES NUDT15"/>
    <property type="match status" value="1"/>
</dbReference>
<dbReference type="EMBL" id="PCTA01000022">
    <property type="protein sequence ID" value="PIP61612.1"/>
    <property type="molecule type" value="Genomic_DNA"/>
</dbReference>
<evidence type="ECO:0000313" key="4">
    <source>
        <dbReference type="EMBL" id="PIP61612.1"/>
    </source>
</evidence>
<evidence type="ECO:0000256" key="1">
    <source>
        <dbReference type="ARBA" id="ARBA00022801"/>
    </source>
</evidence>
<sequence length="149" mass="17069">MNLYNIPVKPGVDHIGVSVGALIFNHKGELFLNERSQLARNAKGHWEVPGGMIEFGETRAQAILREIKEEFNIDIIIDSILHTVDEILVDEKQHWIPTTYTGKIKKTQVPKIMEPHKCDEIGWFSLGNLPTPLSYITKLDLEEYYKQNV</sequence>